<evidence type="ECO:0000313" key="2">
    <source>
        <dbReference type="EMBL" id="MBK1668548.1"/>
    </source>
</evidence>
<dbReference type="InterPro" id="IPR050404">
    <property type="entry name" value="Heme-degrading_MO"/>
</dbReference>
<comment type="caution">
    <text evidence="2">The sequence shown here is derived from an EMBL/GenBank/DDBJ whole genome shotgun (WGS) entry which is preliminary data.</text>
</comment>
<evidence type="ECO:0000259" key="1">
    <source>
        <dbReference type="PROSITE" id="PS51725"/>
    </source>
</evidence>
<dbReference type="SUPFAM" id="SSF54909">
    <property type="entry name" value="Dimeric alpha+beta barrel"/>
    <property type="match status" value="1"/>
</dbReference>
<feature type="domain" description="ABM" evidence="1">
    <location>
        <begin position="2"/>
        <end position="96"/>
    </location>
</feature>
<dbReference type="GO" id="GO:0004497">
    <property type="term" value="F:monooxygenase activity"/>
    <property type="evidence" value="ECO:0007669"/>
    <property type="project" value="UniProtKB-KW"/>
</dbReference>
<protein>
    <submittedName>
        <fullName evidence="2">Antibiotic biosynthesis monooxygenase</fullName>
    </submittedName>
</protein>
<keyword evidence="3" id="KW-1185">Reference proteome</keyword>
<name>A0ABS1DDL6_9PROT</name>
<dbReference type="Proteomes" id="UP001296873">
    <property type="component" value="Unassembled WGS sequence"/>
</dbReference>
<dbReference type="PANTHER" id="PTHR34474:SF2">
    <property type="entry name" value="SIGNAL TRANSDUCTION PROTEIN TRAP"/>
    <property type="match status" value="1"/>
</dbReference>
<sequence>MFIAMNRFQVKRGHEAEFEEIWRQRESKLAGTPGFLEFRMLRGPQTDDYTLYASHTMWTDRESFEAWTRSEAFRKAHANAGDHKHIYLDRPRFEGFDTVDDIT</sequence>
<dbReference type="InterPro" id="IPR007138">
    <property type="entry name" value="ABM_dom"/>
</dbReference>
<dbReference type="Pfam" id="PF03992">
    <property type="entry name" value="ABM"/>
    <property type="match status" value="1"/>
</dbReference>
<reference evidence="2 3" key="1">
    <citation type="journal article" date="2020" name="Microorganisms">
        <title>Osmotic Adaptation and Compatible Solute Biosynthesis of Phototrophic Bacteria as Revealed from Genome Analyses.</title>
        <authorList>
            <person name="Imhoff J.F."/>
            <person name="Rahn T."/>
            <person name="Kunzel S."/>
            <person name="Keller A."/>
            <person name="Neulinger S.C."/>
        </authorList>
    </citation>
    <scope>NUCLEOTIDE SEQUENCE [LARGE SCALE GENOMIC DNA]</scope>
    <source>
        <strain evidence="2 3">DSM 9895</strain>
    </source>
</reference>
<dbReference type="InterPro" id="IPR011008">
    <property type="entry name" value="Dimeric_a/b-barrel"/>
</dbReference>
<keyword evidence="2" id="KW-0560">Oxidoreductase</keyword>
<evidence type="ECO:0000313" key="3">
    <source>
        <dbReference type="Proteomes" id="UP001296873"/>
    </source>
</evidence>
<accession>A0ABS1DDL6</accession>
<proteinExistence type="predicted"/>
<dbReference type="PANTHER" id="PTHR34474">
    <property type="entry name" value="SIGNAL TRANSDUCTION PROTEIN TRAP"/>
    <property type="match status" value="1"/>
</dbReference>
<organism evidence="2 3">
    <name type="scientific">Rhodovibrio sodomensis</name>
    <dbReference type="NCBI Taxonomy" id="1088"/>
    <lineage>
        <taxon>Bacteria</taxon>
        <taxon>Pseudomonadati</taxon>
        <taxon>Pseudomonadota</taxon>
        <taxon>Alphaproteobacteria</taxon>
        <taxon>Rhodospirillales</taxon>
        <taxon>Rhodovibrionaceae</taxon>
        <taxon>Rhodovibrio</taxon>
    </lineage>
</organism>
<gene>
    <name evidence="2" type="ORF">CKO28_10940</name>
</gene>
<keyword evidence="2" id="KW-0503">Monooxygenase</keyword>
<dbReference type="Gene3D" id="3.30.70.100">
    <property type="match status" value="1"/>
</dbReference>
<dbReference type="EMBL" id="NRRL01000025">
    <property type="protein sequence ID" value="MBK1668548.1"/>
    <property type="molecule type" value="Genomic_DNA"/>
</dbReference>
<dbReference type="RefSeq" id="WP_200340860.1">
    <property type="nucleotide sequence ID" value="NZ_NRRL01000025.1"/>
</dbReference>
<dbReference type="PROSITE" id="PS51725">
    <property type="entry name" value="ABM"/>
    <property type="match status" value="1"/>
</dbReference>